<dbReference type="EMBL" id="CAXAMN010001281">
    <property type="protein sequence ID" value="CAK8993605.1"/>
    <property type="molecule type" value="Genomic_DNA"/>
</dbReference>
<keyword evidence="2" id="KW-1185">Reference proteome</keyword>
<dbReference type="Proteomes" id="UP001642484">
    <property type="component" value="Unassembled WGS sequence"/>
</dbReference>
<sequence>MTQSTGALETVDFLLSKAARLDKALKSLPKTDRKTLHTSSHKRARRLLRNLSFPAKADGGQSMASELTAENIEHRIDVLTAVKSSAVSFAKKMPPLTDALTVGPDAIAVRACVAWSGGGKWWVGKVGGVNRQMPNALEAREGLAEDLCTEEISKTGASLQYVPWTLLG</sequence>
<evidence type="ECO:0000313" key="2">
    <source>
        <dbReference type="Proteomes" id="UP001642484"/>
    </source>
</evidence>
<name>A0ABP0HXI6_9DINO</name>
<organism evidence="1 2">
    <name type="scientific">Durusdinium trenchii</name>
    <dbReference type="NCBI Taxonomy" id="1381693"/>
    <lineage>
        <taxon>Eukaryota</taxon>
        <taxon>Sar</taxon>
        <taxon>Alveolata</taxon>
        <taxon>Dinophyceae</taxon>
        <taxon>Suessiales</taxon>
        <taxon>Symbiodiniaceae</taxon>
        <taxon>Durusdinium</taxon>
    </lineage>
</organism>
<comment type="caution">
    <text evidence="1">The sequence shown here is derived from an EMBL/GenBank/DDBJ whole genome shotgun (WGS) entry which is preliminary data.</text>
</comment>
<reference evidence="1 2" key="1">
    <citation type="submission" date="2024-02" db="EMBL/GenBank/DDBJ databases">
        <authorList>
            <person name="Chen Y."/>
            <person name="Shah S."/>
            <person name="Dougan E. K."/>
            <person name="Thang M."/>
            <person name="Chan C."/>
        </authorList>
    </citation>
    <scope>NUCLEOTIDE SEQUENCE [LARGE SCALE GENOMIC DNA]</scope>
</reference>
<evidence type="ECO:0000313" key="1">
    <source>
        <dbReference type="EMBL" id="CAK8993605.1"/>
    </source>
</evidence>
<accession>A0ABP0HXI6</accession>
<gene>
    <name evidence="1" type="ORF">CCMP2556_LOCUS3314</name>
</gene>
<protein>
    <submittedName>
        <fullName evidence="1">Uncharacterized protein</fullName>
    </submittedName>
</protein>
<proteinExistence type="predicted"/>